<protein>
    <submittedName>
        <fullName evidence="1">27460_t:CDS:1</fullName>
    </submittedName>
</protein>
<organism evidence="1 2">
    <name type="scientific">Gigaspora margarita</name>
    <dbReference type="NCBI Taxonomy" id="4874"/>
    <lineage>
        <taxon>Eukaryota</taxon>
        <taxon>Fungi</taxon>
        <taxon>Fungi incertae sedis</taxon>
        <taxon>Mucoromycota</taxon>
        <taxon>Glomeromycotina</taxon>
        <taxon>Glomeromycetes</taxon>
        <taxon>Diversisporales</taxon>
        <taxon>Gigasporaceae</taxon>
        <taxon>Gigaspora</taxon>
    </lineage>
</organism>
<dbReference type="Proteomes" id="UP000789901">
    <property type="component" value="Unassembled WGS sequence"/>
</dbReference>
<evidence type="ECO:0000313" key="1">
    <source>
        <dbReference type="EMBL" id="CAG8812433.1"/>
    </source>
</evidence>
<comment type="caution">
    <text evidence="1">The sequence shown here is derived from an EMBL/GenBank/DDBJ whole genome shotgun (WGS) entry which is preliminary data.</text>
</comment>
<gene>
    <name evidence="1" type="ORF">GMARGA_LOCUS25567</name>
</gene>
<accession>A0ABN7W1S9</accession>
<keyword evidence="2" id="KW-1185">Reference proteome</keyword>
<dbReference type="EMBL" id="CAJVQB010028453">
    <property type="protein sequence ID" value="CAG8812433.1"/>
    <property type="molecule type" value="Genomic_DNA"/>
</dbReference>
<sequence length="149" mass="17251">MQHDVDEVLIDFETIAISENEKDDDAIPTPIEVGVFKKFIAFSFFLNVENGKLVRKVKYLGIQNLNIKENDWPLRIVYDKVCIQSPNGQCFIDLTGHKFFQMNRGKIMHVENDKVKETINITNHGLLKIVNFDRGFKDVYMKASKATRN</sequence>
<name>A0ABN7W1S9_GIGMA</name>
<proteinExistence type="predicted"/>
<evidence type="ECO:0000313" key="2">
    <source>
        <dbReference type="Proteomes" id="UP000789901"/>
    </source>
</evidence>
<reference evidence="1 2" key="1">
    <citation type="submission" date="2021-06" db="EMBL/GenBank/DDBJ databases">
        <authorList>
            <person name="Kallberg Y."/>
            <person name="Tangrot J."/>
            <person name="Rosling A."/>
        </authorList>
    </citation>
    <scope>NUCLEOTIDE SEQUENCE [LARGE SCALE GENOMIC DNA]</scope>
    <source>
        <strain evidence="1 2">120-4 pot B 10/14</strain>
    </source>
</reference>